<keyword evidence="1" id="KW-1133">Transmembrane helix</keyword>
<keyword evidence="1" id="KW-0812">Transmembrane</keyword>
<feature type="transmembrane region" description="Helical" evidence="1">
    <location>
        <begin position="199"/>
        <end position="221"/>
    </location>
</feature>
<sequence>MRLRPLILFVLAIVIAPTLATAHRKGESYVYLNVGEASLSGRFEILLDDLGNAMALDDNGDGTVSVQEFEAHSADIYARMQPNLTFFIGDQSYPVEITGHDFVPVGFGIFATLNFTTAVSQAMPDAIEIEHRPYYAGGGPEQPVLLIIESNARSGLEGNEARHLLVFASETERRSVDLTAASALDMFKSFVIYGAKHILIGYDHLFFLLALLFPAVLVYRDRHWDAVEGLRPALMNVVAVVTLFTIAHSITLSLAALEILRLPERLIESLIAASIAIAAAANLIAAPRRQIWIVIFGFGLLHGMGFANVLAPYGVEPTNIVVTLFAFNVGVELGQILFVVLCVPLLYMLRKSRLYVPVVLYGGSSLLILIALYWFVERAFGVNMSVSSLLP</sequence>
<keyword evidence="1" id="KW-0472">Membrane</keyword>
<protein>
    <submittedName>
        <fullName evidence="2">HupE/UreJ family protein</fullName>
    </submittedName>
</protein>
<dbReference type="EMBL" id="CP106737">
    <property type="protein sequence ID" value="UXX81423.1"/>
    <property type="molecule type" value="Genomic_DNA"/>
</dbReference>
<proteinExistence type="predicted"/>
<dbReference type="InterPro" id="IPR018247">
    <property type="entry name" value="EF_Hand_1_Ca_BS"/>
</dbReference>
<dbReference type="Pfam" id="PF13795">
    <property type="entry name" value="HupE_UreJ_2"/>
    <property type="match status" value="1"/>
</dbReference>
<keyword evidence="3" id="KW-1185">Reference proteome</keyword>
<reference evidence="2" key="1">
    <citation type="submission" date="2022-10" db="EMBL/GenBank/DDBJ databases">
        <title>Roseovarius pelagicus sp. nov., isolated from Arctic seawater.</title>
        <authorList>
            <person name="Hong Y.W."/>
            <person name="Hwang C.Y."/>
        </authorList>
    </citation>
    <scope>NUCLEOTIDE SEQUENCE</scope>
    <source>
        <strain evidence="2">HL-MP18</strain>
        <plasmid evidence="2">unnamed2</plasmid>
    </source>
</reference>
<dbReference type="PROSITE" id="PS00018">
    <property type="entry name" value="EF_HAND_1"/>
    <property type="match status" value="1"/>
</dbReference>
<name>A0ABY6D8A9_9RHOB</name>
<dbReference type="RefSeq" id="WP_263046632.1">
    <property type="nucleotide sequence ID" value="NZ_CP106737.1"/>
</dbReference>
<keyword evidence="2" id="KW-0614">Plasmid</keyword>
<feature type="transmembrane region" description="Helical" evidence="1">
    <location>
        <begin position="354"/>
        <end position="376"/>
    </location>
</feature>
<dbReference type="Proteomes" id="UP001064087">
    <property type="component" value="Plasmid unnamed2"/>
</dbReference>
<accession>A0ABY6D8A9</accession>
<feature type="transmembrane region" description="Helical" evidence="1">
    <location>
        <begin position="266"/>
        <end position="284"/>
    </location>
</feature>
<evidence type="ECO:0000256" key="1">
    <source>
        <dbReference type="SAM" id="Phobius"/>
    </source>
</evidence>
<evidence type="ECO:0000313" key="3">
    <source>
        <dbReference type="Proteomes" id="UP001064087"/>
    </source>
</evidence>
<organism evidence="2 3">
    <name type="scientific">Roseovarius pelagicus</name>
    <dbReference type="NCBI Taxonomy" id="2980108"/>
    <lineage>
        <taxon>Bacteria</taxon>
        <taxon>Pseudomonadati</taxon>
        <taxon>Pseudomonadota</taxon>
        <taxon>Alphaproteobacteria</taxon>
        <taxon>Rhodobacterales</taxon>
        <taxon>Roseobacteraceae</taxon>
        <taxon>Roseovarius</taxon>
    </lineage>
</organism>
<evidence type="ECO:0000313" key="2">
    <source>
        <dbReference type="EMBL" id="UXX81423.1"/>
    </source>
</evidence>
<feature type="transmembrane region" description="Helical" evidence="1">
    <location>
        <begin position="233"/>
        <end position="260"/>
    </location>
</feature>
<gene>
    <name evidence="2" type="ORF">N7U68_00750</name>
</gene>
<feature type="transmembrane region" description="Helical" evidence="1">
    <location>
        <begin position="320"/>
        <end position="347"/>
    </location>
</feature>
<feature type="transmembrane region" description="Helical" evidence="1">
    <location>
        <begin position="291"/>
        <end position="314"/>
    </location>
</feature>
<dbReference type="InterPro" id="IPR032809">
    <property type="entry name" value="Put_HupE_UreJ"/>
</dbReference>
<geneLocation type="plasmid" evidence="2 3">
    <name>unnamed2</name>
</geneLocation>